<evidence type="ECO:0000313" key="7">
    <source>
        <dbReference type="Proteomes" id="UP000197528"/>
    </source>
</evidence>
<dbReference type="PANTHER" id="PTHR43424">
    <property type="entry name" value="LOCUS PUTATIVE PROTEIN 1-RELATED"/>
    <property type="match status" value="1"/>
</dbReference>
<keyword evidence="2 5" id="KW-0812">Transmembrane</keyword>
<dbReference type="GO" id="GO:0016020">
    <property type="term" value="C:membrane"/>
    <property type="evidence" value="ECO:0007669"/>
    <property type="project" value="UniProtKB-SubCell"/>
</dbReference>
<feature type="transmembrane region" description="Helical" evidence="5">
    <location>
        <begin position="66"/>
        <end position="89"/>
    </location>
</feature>
<dbReference type="InterPro" id="IPR052556">
    <property type="entry name" value="PolySynth_Transporter"/>
</dbReference>
<evidence type="ECO:0000256" key="3">
    <source>
        <dbReference type="ARBA" id="ARBA00022989"/>
    </source>
</evidence>
<feature type="transmembrane region" description="Helical" evidence="5">
    <location>
        <begin position="135"/>
        <end position="157"/>
    </location>
</feature>
<accession>A0A254PWM8</accession>
<evidence type="ECO:0000256" key="4">
    <source>
        <dbReference type="ARBA" id="ARBA00023136"/>
    </source>
</evidence>
<evidence type="ECO:0000313" key="6">
    <source>
        <dbReference type="EMBL" id="OWS70678.1"/>
    </source>
</evidence>
<feature type="transmembrane region" description="Helical" evidence="5">
    <location>
        <begin position="274"/>
        <end position="296"/>
    </location>
</feature>
<feature type="transmembrane region" description="Helical" evidence="5">
    <location>
        <begin position="385"/>
        <end position="403"/>
    </location>
</feature>
<feature type="transmembrane region" description="Helical" evidence="5">
    <location>
        <begin position="352"/>
        <end position="373"/>
    </location>
</feature>
<evidence type="ECO:0000256" key="1">
    <source>
        <dbReference type="ARBA" id="ARBA00004141"/>
    </source>
</evidence>
<dbReference type="PANTHER" id="PTHR43424:SF1">
    <property type="entry name" value="LOCUS PUTATIVE PROTEIN 1-RELATED"/>
    <property type="match status" value="1"/>
</dbReference>
<gene>
    <name evidence="6" type="ORF">CBI31_00025</name>
</gene>
<keyword evidence="3 5" id="KW-1133">Transmembrane helix</keyword>
<dbReference type="AlphaFoldDB" id="A0A254PWM8"/>
<feature type="transmembrane region" description="Helical" evidence="5">
    <location>
        <begin position="317"/>
        <end position="340"/>
    </location>
</feature>
<dbReference type="CDD" id="cd13128">
    <property type="entry name" value="MATE_Wzx_like"/>
    <property type="match status" value="1"/>
</dbReference>
<sequence>MRSSSNPLWLRFLPAGIRNLLEGKEGLHAAIHNSGWIFFDKILRALLGVLVGAWVARYLGPSQFGELAYCIAFIGIFQSVTNLGLDGIVVREIANHPRRANIILGTTFQLRLLIGTASWAVALLIYGFTNSFADQGIWIIALVGAGMIFQVADTVDLWFQGNSQSKRTVLAKVSAYLISNAIRVALILFEAPLMAFAIVIALEGALTAIALHFSYKRFPCNGMWQKHYPEAKKLLQESWPYLISGLSIMLYMRIDQIMIKSMLGERELGIFAAIIPISSLWNMIPVAICASIAPMFARKRSEGIVIFNAAMVNMFRLFWVLCLLVIAVTWLLSGLVVQLMYGQAYIEAIPVLNIYVLTCIPVFMGVGQGLWLLNERKSYLSPIQTVTGAVVSIITNLMFIPLWGIEGAAVAAVIAQLSSCFLINSIFARNLFVIQMGFHPRVTE</sequence>
<dbReference type="EMBL" id="NGUP01000001">
    <property type="protein sequence ID" value="OWS70678.1"/>
    <property type="molecule type" value="Genomic_DNA"/>
</dbReference>
<evidence type="ECO:0000256" key="5">
    <source>
        <dbReference type="SAM" id="Phobius"/>
    </source>
</evidence>
<comment type="subcellular location">
    <subcellularLocation>
        <location evidence="1">Membrane</location>
        <topology evidence="1">Multi-pass membrane protein</topology>
    </subcellularLocation>
</comment>
<feature type="transmembrane region" description="Helical" evidence="5">
    <location>
        <begin position="409"/>
        <end position="432"/>
    </location>
</feature>
<evidence type="ECO:0000256" key="2">
    <source>
        <dbReference type="ARBA" id="ARBA00022692"/>
    </source>
</evidence>
<keyword evidence="7" id="KW-1185">Reference proteome</keyword>
<dbReference type="Proteomes" id="UP000197528">
    <property type="component" value="Unassembled WGS sequence"/>
</dbReference>
<keyword evidence="4 5" id="KW-0472">Membrane</keyword>
<dbReference type="InterPro" id="IPR002797">
    <property type="entry name" value="Polysacc_synth"/>
</dbReference>
<reference evidence="6 7" key="1">
    <citation type="submission" date="2017-05" db="EMBL/GenBank/DDBJ databases">
        <title>Genome of Polynucleobacter sp. MWH-Feld-100.</title>
        <authorList>
            <person name="Hahn M.W."/>
        </authorList>
    </citation>
    <scope>NUCLEOTIDE SEQUENCE [LARGE SCALE GENOMIC DNA]</scope>
    <source>
        <strain evidence="6 7">MWH-Feld-100</strain>
    </source>
</reference>
<feature type="transmembrane region" description="Helical" evidence="5">
    <location>
        <begin position="110"/>
        <end position="129"/>
    </location>
</feature>
<organism evidence="6 7">
    <name type="scientific">Polynucleobacter campilacus</name>
    <dbReference type="NCBI Taxonomy" id="1743163"/>
    <lineage>
        <taxon>Bacteria</taxon>
        <taxon>Pseudomonadati</taxon>
        <taxon>Pseudomonadota</taxon>
        <taxon>Betaproteobacteria</taxon>
        <taxon>Burkholderiales</taxon>
        <taxon>Burkholderiaceae</taxon>
        <taxon>Polynucleobacter</taxon>
    </lineage>
</organism>
<proteinExistence type="predicted"/>
<dbReference type="Pfam" id="PF01943">
    <property type="entry name" value="Polysacc_synt"/>
    <property type="match status" value="1"/>
</dbReference>
<protein>
    <submittedName>
        <fullName evidence="6">Uncharacterized protein</fullName>
    </submittedName>
</protein>
<comment type="caution">
    <text evidence="6">The sequence shown here is derived from an EMBL/GenBank/DDBJ whole genome shotgun (WGS) entry which is preliminary data.</text>
</comment>
<name>A0A254PWM8_9BURK</name>